<organism evidence="2">
    <name type="scientific">Thermoanaerobaculum aquaticum</name>
    <dbReference type="NCBI Taxonomy" id="1312852"/>
    <lineage>
        <taxon>Bacteria</taxon>
        <taxon>Pseudomonadati</taxon>
        <taxon>Acidobacteriota</taxon>
        <taxon>Thermoanaerobaculia</taxon>
        <taxon>Thermoanaerobaculales</taxon>
        <taxon>Thermoanaerobaculaceae</taxon>
        <taxon>Thermoanaerobaculum</taxon>
    </lineage>
</organism>
<dbReference type="InterPro" id="IPR053164">
    <property type="entry name" value="IS1016-like_transposase"/>
</dbReference>
<feature type="domain" description="ISXO2-like transposase" evidence="1">
    <location>
        <begin position="123"/>
        <end position="261"/>
    </location>
</feature>
<evidence type="ECO:0000313" key="2">
    <source>
        <dbReference type="EMBL" id="HET47035.1"/>
    </source>
</evidence>
<dbReference type="PANTHER" id="PTHR47163">
    <property type="entry name" value="DDE_TNP_IS1595 DOMAIN-CONTAINING PROTEIN"/>
    <property type="match status" value="1"/>
</dbReference>
<gene>
    <name evidence="2" type="ORF">ENQ31_02585</name>
</gene>
<dbReference type="SMART" id="SM01126">
    <property type="entry name" value="DDE_Tnp_IS1595"/>
    <property type="match status" value="1"/>
</dbReference>
<accession>A0A7C2SLZ1</accession>
<dbReference type="InterPro" id="IPR024445">
    <property type="entry name" value="Tnp_ISXO2-like"/>
</dbReference>
<dbReference type="NCBIfam" id="NF033547">
    <property type="entry name" value="transpos_IS1595"/>
    <property type="match status" value="1"/>
</dbReference>
<dbReference type="PANTHER" id="PTHR47163:SF2">
    <property type="entry name" value="SI:DKEY-17M8.2"/>
    <property type="match status" value="1"/>
</dbReference>
<dbReference type="EMBL" id="DSMR01000185">
    <property type="protein sequence ID" value="HET47035.1"/>
    <property type="molecule type" value="Genomic_DNA"/>
</dbReference>
<reference evidence="2" key="1">
    <citation type="journal article" date="2020" name="mSystems">
        <title>Genome- and Community-Level Interaction Insights into Carbon Utilization and Element Cycling Functions of Hydrothermarchaeota in Hydrothermal Sediment.</title>
        <authorList>
            <person name="Zhou Z."/>
            <person name="Liu Y."/>
            <person name="Xu W."/>
            <person name="Pan J."/>
            <person name="Luo Z.H."/>
            <person name="Li M."/>
        </authorList>
    </citation>
    <scope>NUCLEOTIDE SEQUENCE [LARGE SCALE GENOMIC DNA]</scope>
    <source>
        <strain evidence="2">SpSt-299</strain>
    </source>
</reference>
<sequence length="285" mass="32780">MAMWDLARVVGHEKETVVYLQRRGILKEFEHCPYCGGGRVGGVRRNKVKCYGCGREWSVKRGSVLENIKIPLGKVLLAVKLFEMELPALRASRQLGVAYKTMLKLYDVLRRCIYCELEGKSDCLRGEVEMDESYFGGTRKGKRGRGAANKIPVFGILERQGKVRVEIVEDVTAQTLLKLALKKVKRGSLIYTDRYRSYDGLVALGFRHERIDHSLRFANGRVYINGIEGFWSYAKERLAKYHGVSKEKFVLYLKELEYRYNMRSSEIFQNLLELLAKHGRVARNA</sequence>
<comment type="caution">
    <text evidence="2">The sequence shown here is derived from an EMBL/GenBank/DDBJ whole genome shotgun (WGS) entry which is preliminary data.</text>
</comment>
<protein>
    <submittedName>
        <fullName evidence="2">IS1595 family transposase</fullName>
    </submittedName>
</protein>
<evidence type="ECO:0000259" key="1">
    <source>
        <dbReference type="SMART" id="SM01126"/>
    </source>
</evidence>
<dbReference type="AlphaFoldDB" id="A0A7C2SLZ1"/>
<proteinExistence type="predicted"/>
<dbReference type="Pfam" id="PF12762">
    <property type="entry name" value="DDE_Tnp_IS1595"/>
    <property type="match status" value="1"/>
</dbReference>
<name>A0A7C2SLZ1_9BACT</name>